<accession>A0A062UAP4</accession>
<evidence type="ECO:0000313" key="2">
    <source>
        <dbReference type="Proteomes" id="UP000027037"/>
    </source>
</evidence>
<dbReference type="EMBL" id="AWFF01000059">
    <property type="protein sequence ID" value="KCZ53185.1"/>
    <property type="molecule type" value="Genomic_DNA"/>
</dbReference>
<proteinExistence type="predicted"/>
<name>A0A062UAP4_9PROT</name>
<organism evidence="1 2">
    <name type="scientific">Hyphomonas beringensis</name>
    <dbReference type="NCBI Taxonomy" id="1280946"/>
    <lineage>
        <taxon>Bacteria</taxon>
        <taxon>Pseudomonadati</taxon>
        <taxon>Pseudomonadota</taxon>
        <taxon>Alphaproteobacteria</taxon>
        <taxon>Hyphomonadales</taxon>
        <taxon>Hyphomonadaceae</taxon>
        <taxon>Hyphomonas</taxon>
    </lineage>
</organism>
<dbReference type="PATRIC" id="fig|1280946.3.peg.2805"/>
<dbReference type="AlphaFoldDB" id="A0A062UAP4"/>
<dbReference type="Proteomes" id="UP000027037">
    <property type="component" value="Unassembled WGS sequence"/>
</dbReference>
<sequence>MDNASPEHAVAYLKRCGVEAVQTDYGFRVLHPEFSDRIFADCGMDNDSSISLSVNTDESPPIIWFFRVDFKEMANFIAQAYAHCGDVALTPAAIVSAMRALEKTYDDTALREMTAAFLGELEDDQGSA</sequence>
<keyword evidence="2" id="KW-1185">Reference proteome</keyword>
<gene>
    <name evidence="1" type="ORF">HY29_17615</name>
</gene>
<protein>
    <submittedName>
        <fullName evidence="1">Uncharacterized protein</fullName>
    </submittedName>
</protein>
<dbReference type="STRING" id="1280946.HY29_17615"/>
<evidence type="ECO:0000313" key="1">
    <source>
        <dbReference type="EMBL" id="KCZ53185.1"/>
    </source>
</evidence>
<comment type="caution">
    <text evidence="1">The sequence shown here is derived from an EMBL/GenBank/DDBJ whole genome shotgun (WGS) entry which is preliminary data.</text>
</comment>
<reference evidence="1 2" key="1">
    <citation type="journal article" date="2014" name="Antonie Van Leeuwenhoek">
        <title>Hyphomonas beringensis sp. nov. and Hyphomonas chukchiensis sp. nov., isolated from surface seawater of the Bering Sea and Chukchi Sea.</title>
        <authorList>
            <person name="Li C."/>
            <person name="Lai Q."/>
            <person name="Li G."/>
            <person name="Dong C."/>
            <person name="Wang J."/>
            <person name="Liao Y."/>
            <person name="Shao Z."/>
        </authorList>
    </citation>
    <scope>NUCLEOTIDE SEQUENCE [LARGE SCALE GENOMIC DNA]</scope>
    <source>
        <strain evidence="1 2">25B14_1</strain>
    </source>
</reference>